<keyword evidence="3" id="KW-1185">Reference proteome</keyword>
<feature type="domain" description="MOSC" evidence="1">
    <location>
        <begin position="28"/>
        <end position="162"/>
    </location>
</feature>
<reference evidence="2 3" key="1">
    <citation type="submission" date="2022-08" db="EMBL/GenBank/DDBJ databases">
        <title>Paenibacillus endoradicis sp. nov., Paenibacillus radicibacter sp. nov and Paenibacillus pararadicis sp. nov., three cold-adapted plant growth-promoting bacteria isolated from root of Larix gmelinii in Great Khingan.</title>
        <authorList>
            <person name="Xue H."/>
        </authorList>
    </citation>
    <scope>NUCLEOTIDE SEQUENCE [LARGE SCALE GENOMIC DNA]</scope>
    <source>
        <strain evidence="2 3">N5-1-1-5</strain>
    </source>
</reference>
<name>A0ABT1YLW3_9BACL</name>
<dbReference type="InterPro" id="IPR052353">
    <property type="entry name" value="Benzoxazolinone_Detox_Enz"/>
</dbReference>
<dbReference type="Pfam" id="PF03475">
    <property type="entry name" value="YiiM_3-alpha"/>
    <property type="match status" value="1"/>
</dbReference>
<dbReference type="InterPro" id="IPR011037">
    <property type="entry name" value="Pyrv_Knase-like_insert_dom_sf"/>
</dbReference>
<evidence type="ECO:0000259" key="1">
    <source>
        <dbReference type="PROSITE" id="PS51340"/>
    </source>
</evidence>
<dbReference type="PANTHER" id="PTHR30212:SF4">
    <property type="entry name" value="MOSC DOMAIN-CONTAINING PROTEIN"/>
    <property type="match status" value="1"/>
</dbReference>
<sequence>MHLLSLNISKPVTIDYKGKPLETGIFKQPVDKRLMLSFTQLEGDGQGDMINHGGEDKAVCAYCEEHYAYWEDKLERKLSYGAFGENFTVTGLLEADIHIGDIFAIGEAVVQVSQPRQPCFKLGWKYKVPELPEQVQNTGYTGYYFRVLKEGSVWAGDDFRLIERHSLGISAAEANRLKYHDKTNLAGIQALLAVDALADSWRKSFEKRLIGN</sequence>
<dbReference type="PANTHER" id="PTHR30212">
    <property type="entry name" value="PROTEIN YIIM"/>
    <property type="match status" value="1"/>
</dbReference>
<dbReference type="Proteomes" id="UP001300012">
    <property type="component" value="Unassembled WGS sequence"/>
</dbReference>
<dbReference type="InterPro" id="IPR005163">
    <property type="entry name" value="Tri_helical_YiiM-like"/>
</dbReference>
<proteinExistence type="predicted"/>
<dbReference type="Gene3D" id="2.40.33.20">
    <property type="entry name" value="PK beta-barrel domain-like"/>
    <property type="match status" value="1"/>
</dbReference>
<organism evidence="2 3">
    <name type="scientific">Paenibacillus radicis</name>
    <name type="common">ex Xue et al. 2023</name>
    <dbReference type="NCBI Taxonomy" id="2972489"/>
    <lineage>
        <taxon>Bacteria</taxon>
        <taxon>Bacillati</taxon>
        <taxon>Bacillota</taxon>
        <taxon>Bacilli</taxon>
        <taxon>Bacillales</taxon>
        <taxon>Paenibacillaceae</taxon>
        <taxon>Paenibacillus</taxon>
    </lineage>
</organism>
<dbReference type="EMBL" id="JANQBD010000013">
    <property type="protein sequence ID" value="MCR8633253.1"/>
    <property type="molecule type" value="Genomic_DNA"/>
</dbReference>
<evidence type="ECO:0000313" key="2">
    <source>
        <dbReference type="EMBL" id="MCR8633253.1"/>
    </source>
</evidence>
<dbReference type="RefSeq" id="WP_258214825.1">
    <property type="nucleotide sequence ID" value="NZ_JANQBD010000013.1"/>
</dbReference>
<protein>
    <submittedName>
        <fullName evidence="2">MOSC domain-containing protein</fullName>
    </submittedName>
</protein>
<accession>A0ABT1YLW3</accession>
<dbReference type="Pfam" id="PF03473">
    <property type="entry name" value="MOSC"/>
    <property type="match status" value="1"/>
</dbReference>
<dbReference type="PROSITE" id="PS51340">
    <property type="entry name" value="MOSC"/>
    <property type="match status" value="1"/>
</dbReference>
<dbReference type="InterPro" id="IPR005302">
    <property type="entry name" value="MoCF_Sase_C"/>
</dbReference>
<evidence type="ECO:0000313" key="3">
    <source>
        <dbReference type="Proteomes" id="UP001300012"/>
    </source>
</evidence>
<dbReference type="SUPFAM" id="SSF50800">
    <property type="entry name" value="PK beta-barrel domain-like"/>
    <property type="match status" value="1"/>
</dbReference>
<comment type="caution">
    <text evidence="2">The sequence shown here is derived from an EMBL/GenBank/DDBJ whole genome shotgun (WGS) entry which is preliminary data.</text>
</comment>
<gene>
    <name evidence="2" type="ORF">NV381_18830</name>
</gene>